<protein>
    <submittedName>
        <fullName evidence="3">Uncharacterized protein</fullName>
    </submittedName>
</protein>
<feature type="compositionally biased region" description="Low complexity" evidence="1">
    <location>
        <begin position="39"/>
        <end position="52"/>
    </location>
</feature>
<feature type="region of interest" description="Disordered" evidence="1">
    <location>
        <begin position="1"/>
        <end position="53"/>
    </location>
</feature>
<sequence>MTNNNRMISSSSSSFSSFSMMEKCPPPPHRRSHHHHQKSSSSSSTSSSSSFFSRRREGKKKLFSLMIGRTKNVPNSVIIIARAARAAAAATTTAGGDENGAEVSKTGGEISSSEVIKVYPLAEPRIPLKTAEGEQINSMKELTAKAIIGEVLRISSRDFLPTVTLVFVAGFFAQALNLGGTFLLALIQVHEVEVIAATFVVATQAWKFLCQFLVRIATFKNAYVGDKEEDGTIEEEDDNSDDNTYAKVKPKYAYGVLKQGLELYKSILIIDLRRTLSIAWNGMITIPIPYLGLMRCLDLALCVPVRIFEGKQGGENLKRSTELMLGRKILLLKTFFYLSAIASSVVGLIIGLFALLVPSLATVLLPPVGADPASLGGAAQGLVTGTAFERVWDVGTVTERSATILLLMIAVVLSFFFTLGFRQLIYVFHREVANRWIPPPPPPPRKLPEWAKKLKKKVQFWKKDDVKKST</sequence>
<dbReference type="OrthoDB" id="498604at2759"/>
<feature type="transmembrane region" description="Helical" evidence="2">
    <location>
        <begin position="334"/>
        <end position="357"/>
    </location>
</feature>
<keyword evidence="2" id="KW-1133">Transmembrane helix</keyword>
<keyword evidence="4" id="KW-1185">Reference proteome</keyword>
<feature type="transmembrane region" description="Helical" evidence="2">
    <location>
        <begin position="194"/>
        <end position="214"/>
    </location>
</feature>
<organism evidence="3 4">
    <name type="scientific">Bathycoccus prasinos</name>
    <dbReference type="NCBI Taxonomy" id="41875"/>
    <lineage>
        <taxon>Eukaryota</taxon>
        <taxon>Viridiplantae</taxon>
        <taxon>Chlorophyta</taxon>
        <taxon>Mamiellophyceae</taxon>
        <taxon>Mamiellales</taxon>
        <taxon>Bathycoccaceae</taxon>
        <taxon>Bathycoccus</taxon>
    </lineage>
</organism>
<dbReference type="RefSeq" id="XP_007511427.1">
    <property type="nucleotide sequence ID" value="XM_007511365.1"/>
</dbReference>
<dbReference type="AlphaFoldDB" id="K8F7I0"/>
<keyword evidence="2" id="KW-0812">Transmembrane</keyword>
<evidence type="ECO:0000256" key="2">
    <source>
        <dbReference type="SAM" id="Phobius"/>
    </source>
</evidence>
<gene>
    <name evidence="3" type="ORF">Bathy08g00950</name>
</gene>
<proteinExistence type="predicted"/>
<dbReference type="EMBL" id="FO082271">
    <property type="protein sequence ID" value="CCO17548.1"/>
    <property type="molecule type" value="Genomic_DNA"/>
</dbReference>
<name>K8F7I0_9CHLO</name>
<feature type="compositionally biased region" description="Basic residues" evidence="1">
    <location>
        <begin position="28"/>
        <end position="38"/>
    </location>
</feature>
<evidence type="ECO:0000313" key="3">
    <source>
        <dbReference type="EMBL" id="CCO17548.1"/>
    </source>
</evidence>
<dbReference type="Proteomes" id="UP000198341">
    <property type="component" value="Chromosome 8"/>
</dbReference>
<reference evidence="3 4" key="1">
    <citation type="submission" date="2011-10" db="EMBL/GenBank/DDBJ databases">
        <authorList>
            <person name="Genoscope - CEA"/>
        </authorList>
    </citation>
    <scope>NUCLEOTIDE SEQUENCE [LARGE SCALE GENOMIC DNA]</scope>
    <source>
        <strain evidence="3 4">RCC 1105</strain>
    </source>
</reference>
<dbReference type="GeneID" id="19014074"/>
<keyword evidence="2" id="KW-0472">Membrane</keyword>
<feature type="compositionally biased region" description="Low complexity" evidence="1">
    <location>
        <begin position="9"/>
        <end position="19"/>
    </location>
</feature>
<accession>K8F7I0</accession>
<evidence type="ECO:0000256" key="1">
    <source>
        <dbReference type="SAM" id="MobiDB-lite"/>
    </source>
</evidence>
<feature type="transmembrane region" description="Helical" evidence="2">
    <location>
        <begin position="163"/>
        <end position="188"/>
    </location>
</feature>
<dbReference type="KEGG" id="bpg:Bathy08g00950"/>
<evidence type="ECO:0000313" key="4">
    <source>
        <dbReference type="Proteomes" id="UP000198341"/>
    </source>
</evidence>
<feature type="transmembrane region" description="Helical" evidence="2">
    <location>
        <begin position="402"/>
        <end position="421"/>
    </location>
</feature>